<gene>
    <name evidence="2" type="ORF">OKIT_0294</name>
</gene>
<organism evidence="2 3">
    <name type="scientific">Oenococcus kitaharae DSM 17330</name>
    <dbReference type="NCBI Taxonomy" id="1045004"/>
    <lineage>
        <taxon>Bacteria</taxon>
        <taxon>Bacillati</taxon>
        <taxon>Bacillota</taxon>
        <taxon>Bacilli</taxon>
        <taxon>Lactobacillales</taxon>
        <taxon>Lactobacillaceae</taxon>
        <taxon>Oenococcus</taxon>
    </lineage>
</organism>
<dbReference type="PATRIC" id="fig|1045004.4.peg.295"/>
<dbReference type="AlphaFoldDB" id="G9WIW9"/>
<dbReference type="NCBIfam" id="TIGR01716">
    <property type="entry name" value="RGG_Cterm"/>
    <property type="match status" value="1"/>
</dbReference>
<comment type="caution">
    <text evidence="2">The sequence shown here is derived from an EMBL/GenBank/DDBJ whole genome shotgun (WGS) entry which is preliminary data.</text>
</comment>
<dbReference type="Proteomes" id="UP000004959">
    <property type="component" value="Chromosome"/>
</dbReference>
<dbReference type="InterPro" id="IPR010982">
    <property type="entry name" value="Lambda_DNA-bd_dom_sf"/>
</dbReference>
<dbReference type="InterPro" id="IPR053163">
    <property type="entry name" value="HTH-type_regulator_Rgg"/>
</dbReference>
<dbReference type="eggNOG" id="COG1396">
    <property type="taxonomic scope" value="Bacteria"/>
</dbReference>
<evidence type="ECO:0000313" key="2">
    <source>
        <dbReference type="EMBL" id="EHN58418.1"/>
    </source>
</evidence>
<dbReference type="Gene3D" id="1.10.260.40">
    <property type="entry name" value="lambda repressor-like DNA-binding domains"/>
    <property type="match status" value="1"/>
</dbReference>
<dbReference type="Gene3D" id="1.25.40.400">
    <property type="match status" value="1"/>
</dbReference>
<accession>G9WIW9</accession>
<dbReference type="PANTHER" id="PTHR37038:SF12">
    <property type="entry name" value="TRANSCRIPTIONAL REGULATOR"/>
    <property type="match status" value="1"/>
</dbReference>
<dbReference type="PANTHER" id="PTHR37038">
    <property type="entry name" value="TRANSCRIPTIONAL REGULATOR-RELATED"/>
    <property type="match status" value="1"/>
</dbReference>
<dbReference type="GO" id="GO:0003677">
    <property type="term" value="F:DNA binding"/>
    <property type="evidence" value="ECO:0007669"/>
    <property type="project" value="InterPro"/>
</dbReference>
<feature type="domain" description="HTH cro/C1-type" evidence="1">
    <location>
        <begin position="33"/>
        <end position="66"/>
    </location>
</feature>
<dbReference type="InterPro" id="IPR001387">
    <property type="entry name" value="Cro/C1-type_HTH"/>
</dbReference>
<evidence type="ECO:0000259" key="1">
    <source>
        <dbReference type="PROSITE" id="PS50943"/>
    </source>
</evidence>
<dbReference type="OrthoDB" id="5769614at2"/>
<protein>
    <submittedName>
        <fullName evidence="2">Transcriptional regulator MutR family</fullName>
    </submittedName>
</protein>
<dbReference type="STRING" id="336988.NT96_04665"/>
<sequence length="290" mass="33321">MVKLEAKKIGETFRQLRKEEKYKGPDLVAGITSISSLNKFEKGDLNLSFAKVIMLLDRLHISADEFIQLIEPDFGRSYQDLINKIYQDYVHKDIRSLREALDDVAKRYQNEESNFGILIQAVVVALIKDLDPNFVVEPEINNQLFDYLMAVENWGNFQISIFNNCLTILSSQMIHSIMKELAFKISKMAHVHDNQEYALTAIVNAVEVLLNRNDLAGAQQLVRFFENAQLSQEASVIRIKLAFFKNLLSKNSDALQDNSSLIHTLRIIGSKQLASSYEEYQEKFLQEHPF</sequence>
<dbReference type="InterPro" id="IPR010057">
    <property type="entry name" value="Transcription_activator_Rgg_C"/>
</dbReference>
<evidence type="ECO:0000313" key="3">
    <source>
        <dbReference type="Proteomes" id="UP000004959"/>
    </source>
</evidence>
<dbReference type="EMBL" id="AFVZ01000001">
    <property type="protein sequence ID" value="EHN58418.1"/>
    <property type="molecule type" value="Genomic_DNA"/>
</dbReference>
<dbReference type="CDD" id="cd00093">
    <property type="entry name" value="HTH_XRE"/>
    <property type="match status" value="1"/>
</dbReference>
<dbReference type="PROSITE" id="PS50943">
    <property type="entry name" value="HTH_CROC1"/>
    <property type="match status" value="1"/>
</dbReference>
<dbReference type="RefSeq" id="WP_007744682.1">
    <property type="nucleotide sequence ID" value="NZ_CM001398.1"/>
</dbReference>
<keyword evidence="3" id="KW-1185">Reference proteome</keyword>
<dbReference type="SUPFAM" id="SSF47413">
    <property type="entry name" value="lambda repressor-like DNA-binding domains"/>
    <property type="match status" value="1"/>
</dbReference>
<proteinExistence type="predicted"/>
<name>G9WIW9_9LACO</name>
<dbReference type="HOGENOM" id="CLU_072045_1_2_9"/>
<dbReference type="Pfam" id="PF21259">
    <property type="entry name" value="Rgg_C"/>
    <property type="match status" value="1"/>
</dbReference>
<reference evidence="2 3" key="1">
    <citation type="journal article" date="2012" name="PLoS ONE">
        <title>Functional divergence in the genus oenococcus as predicted by genome sequencing of the newly-described species, Oenococcus kitaharae.</title>
        <authorList>
            <person name="Borneman A.R."/>
            <person name="McCarthy J.M."/>
            <person name="Chambers P.J."/>
            <person name="Bartowsky E.J."/>
        </authorList>
    </citation>
    <scope>NUCLEOTIDE SEQUENCE [LARGE SCALE GENOMIC DNA]</scope>
    <source>
        <strain evidence="3">DSM17330</strain>
    </source>
</reference>